<accession>A0A0L0FWW3</accession>
<dbReference type="GeneID" id="25907689"/>
<proteinExistence type="predicted"/>
<evidence type="ECO:0000313" key="1">
    <source>
        <dbReference type="EMBL" id="KNC80448.1"/>
    </source>
</evidence>
<dbReference type="RefSeq" id="XP_014154350.1">
    <property type="nucleotide sequence ID" value="XM_014298875.1"/>
</dbReference>
<sequence>MPPLATTILHNQQDTMFKIVSSEAATQCGPTVVFAHADQACISNRALYLLDAGCKNSIVDEYTLKDGSEASIKPITEDACEVPDLKVTHILNAHGVAQVSVVCLLAHIPRECAHVVAMELLDMFVTSQQLLIVSAYHFSTGVGNSSDVHAATLDTSLPQDMNISSFPTLPTSMRVNDPLLGALVNGLSVEDLPTVILATSSRRPNKHTTHSDECVAIRKLQQAVSSLVSEVTFNTPDRDSEIPTIELTAAYKLEQEARTQMYQ</sequence>
<protein>
    <recommendedName>
        <fullName evidence="3">Proteasome assembly chaperone 1</fullName>
    </recommendedName>
</protein>
<name>A0A0L0FWW3_9EUKA</name>
<dbReference type="AlphaFoldDB" id="A0A0L0FWW3"/>
<evidence type="ECO:0000313" key="2">
    <source>
        <dbReference type="Proteomes" id="UP000054560"/>
    </source>
</evidence>
<evidence type="ECO:0008006" key="3">
    <source>
        <dbReference type="Google" id="ProtNLM"/>
    </source>
</evidence>
<dbReference type="EMBL" id="KQ242149">
    <property type="protein sequence ID" value="KNC80448.1"/>
    <property type="molecule type" value="Genomic_DNA"/>
</dbReference>
<reference evidence="1 2" key="1">
    <citation type="submission" date="2011-02" db="EMBL/GenBank/DDBJ databases">
        <title>The Genome Sequence of Sphaeroforma arctica JP610.</title>
        <authorList>
            <consortium name="The Broad Institute Genome Sequencing Platform"/>
            <person name="Russ C."/>
            <person name="Cuomo C."/>
            <person name="Young S.K."/>
            <person name="Zeng Q."/>
            <person name="Gargeya S."/>
            <person name="Alvarado L."/>
            <person name="Berlin A."/>
            <person name="Chapman S.B."/>
            <person name="Chen Z."/>
            <person name="Freedman E."/>
            <person name="Gellesch M."/>
            <person name="Goldberg J."/>
            <person name="Griggs A."/>
            <person name="Gujja S."/>
            <person name="Heilman E."/>
            <person name="Heiman D."/>
            <person name="Howarth C."/>
            <person name="Mehta T."/>
            <person name="Neiman D."/>
            <person name="Pearson M."/>
            <person name="Roberts A."/>
            <person name="Saif S."/>
            <person name="Shea T."/>
            <person name="Shenoy N."/>
            <person name="Sisk P."/>
            <person name="Stolte C."/>
            <person name="Sykes S."/>
            <person name="White J."/>
            <person name="Yandava C."/>
            <person name="Burger G."/>
            <person name="Gray M.W."/>
            <person name="Holland P.W.H."/>
            <person name="King N."/>
            <person name="Lang F.B.F."/>
            <person name="Roger A.J."/>
            <person name="Ruiz-Trillo I."/>
            <person name="Haas B."/>
            <person name="Nusbaum C."/>
            <person name="Birren B."/>
        </authorList>
    </citation>
    <scope>NUCLEOTIDE SEQUENCE [LARGE SCALE GENOMIC DNA]</scope>
    <source>
        <strain evidence="1 2">JP610</strain>
    </source>
</reference>
<dbReference type="Proteomes" id="UP000054560">
    <property type="component" value="Unassembled WGS sequence"/>
</dbReference>
<keyword evidence="2" id="KW-1185">Reference proteome</keyword>
<gene>
    <name evidence="1" type="ORF">SARC_07185</name>
</gene>
<organism evidence="1 2">
    <name type="scientific">Sphaeroforma arctica JP610</name>
    <dbReference type="NCBI Taxonomy" id="667725"/>
    <lineage>
        <taxon>Eukaryota</taxon>
        <taxon>Ichthyosporea</taxon>
        <taxon>Ichthyophonida</taxon>
        <taxon>Sphaeroforma</taxon>
    </lineage>
</organism>